<sequence length="409" mass="42472">MSNYKFIENGSVTSPRGFVAGGVIAGIKPNNTTKRDLGMIFCEKPCAAAAIFTKNRVKSDTIYVTQEHLKNGVAQAVIANSGNANACNPDGYEKAEQMCALAADALGIAADDVIVASTGVIGQALPIEPIEKSVGALKDSMTRDGGTYAAEAIMTTDTIKKEWAVQLTLGGKTVTIGGIAKGSGMIHINMGTTLSFVTTDAAVSAEMLHSALIEAADVSYNMVSVDGDTSTNDTLAIMASGLAGNDEITEKNGDYALFVEALTAAFKAVAKKLAADGEGATKLVIGKVSGAKDESTAKVIAKSVICSSLVKAAMFGADANCGRILCAIGYSGAEVDVKKIDVSYRSAKGEILVCKDGMGLAFDEDKAKEILIESEIDIIINLGDGNGEAEAYGCDLTYDYVKINGDYRT</sequence>
<feature type="binding site" evidence="8">
    <location>
        <position position="404"/>
    </location>
    <ligand>
        <name>substrate</name>
    </ligand>
</feature>
<dbReference type="PANTHER" id="PTHR23100">
    <property type="entry name" value="ARGININE BIOSYNTHESIS BIFUNCTIONAL PROTEIN ARGJ"/>
    <property type="match status" value="1"/>
</dbReference>
<evidence type="ECO:0000256" key="5">
    <source>
        <dbReference type="ARBA" id="ARBA00022679"/>
    </source>
</evidence>
<dbReference type="NCBIfam" id="TIGR00120">
    <property type="entry name" value="ArgJ"/>
    <property type="match status" value="1"/>
</dbReference>
<feature type="site" description="Involved in the stabilization of negative charge on the oxyanion by the formation of the oxyanion hole" evidence="8">
    <location>
        <position position="118"/>
    </location>
</feature>
<evidence type="ECO:0000256" key="3">
    <source>
        <dbReference type="ARBA" id="ARBA00022571"/>
    </source>
</evidence>
<reference evidence="9" key="1">
    <citation type="submission" date="2021-01" db="EMBL/GenBank/DDBJ databases">
        <title>Genome public.</title>
        <authorList>
            <person name="Liu C."/>
            <person name="Sun Q."/>
        </authorList>
    </citation>
    <scope>NUCLEOTIDE SEQUENCE</scope>
    <source>
        <strain evidence="9">M6</strain>
    </source>
</reference>
<dbReference type="NCBIfam" id="NF003802">
    <property type="entry name" value="PRK05388.1"/>
    <property type="match status" value="1"/>
</dbReference>
<dbReference type="HAMAP" id="MF_01106">
    <property type="entry name" value="ArgJ"/>
    <property type="match status" value="1"/>
</dbReference>
<dbReference type="AlphaFoldDB" id="A0A934WSY7"/>
<dbReference type="CDD" id="cd02152">
    <property type="entry name" value="OAT"/>
    <property type="match status" value="1"/>
</dbReference>
<dbReference type="InterPro" id="IPR042195">
    <property type="entry name" value="ArgJ_beta_C"/>
</dbReference>
<evidence type="ECO:0000256" key="4">
    <source>
        <dbReference type="ARBA" id="ARBA00022605"/>
    </source>
</evidence>
<feature type="chain" id="PRO_5038178399" description="Arginine biosynthesis bifunctional protein ArgJ beta chain" evidence="8">
    <location>
        <begin position="192"/>
        <end position="409"/>
    </location>
</feature>
<comment type="catalytic activity">
    <reaction evidence="8">
        <text>L-glutamate + acetyl-CoA = N-acetyl-L-glutamate + CoA + H(+)</text>
        <dbReference type="Rhea" id="RHEA:24292"/>
        <dbReference type="ChEBI" id="CHEBI:15378"/>
        <dbReference type="ChEBI" id="CHEBI:29985"/>
        <dbReference type="ChEBI" id="CHEBI:44337"/>
        <dbReference type="ChEBI" id="CHEBI:57287"/>
        <dbReference type="ChEBI" id="CHEBI:57288"/>
        <dbReference type="EC" id="2.3.1.1"/>
    </reaction>
</comment>
<feature type="binding site" evidence="8">
    <location>
        <position position="278"/>
    </location>
    <ligand>
        <name>substrate</name>
    </ligand>
</feature>
<accession>A0A934WSY7</accession>
<feature type="binding site" evidence="8">
    <location>
        <position position="181"/>
    </location>
    <ligand>
        <name>substrate</name>
    </ligand>
</feature>
<dbReference type="GO" id="GO:0006592">
    <property type="term" value="P:ornithine biosynthetic process"/>
    <property type="evidence" value="ECO:0007669"/>
    <property type="project" value="TreeGrafter"/>
</dbReference>
<comment type="subunit">
    <text evidence="2 8">Heterotetramer of two alpha and two beta chains.</text>
</comment>
<comment type="caution">
    <text evidence="9">The sequence shown here is derived from an EMBL/GenBank/DDBJ whole genome shotgun (WGS) entry which is preliminary data.</text>
</comment>
<dbReference type="EMBL" id="JAEQMG010000129">
    <property type="protein sequence ID" value="MBK6089366.1"/>
    <property type="molecule type" value="Genomic_DNA"/>
</dbReference>
<evidence type="ECO:0000256" key="7">
    <source>
        <dbReference type="ARBA" id="ARBA00023315"/>
    </source>
</evidence>
<dbReference type="RefSeq" id="WP_201428109.1">
    <property type="nucleotide sequence ID" value="NZ_JAEQMG010000129.1"/>
</dbReference>
<evidence type="ECO:0000256" key="1">
    <source>
        <dbReference type="ARBA" id="ARBA00006774"/>
    </source>
</evidence>
<keyword evidence="8" id="KW-0511">Multifunctional enzyme</keyword>
<comment type="pathway">
    <text evidence="8">Amino-acid biosynthesis; L-arginine biosynthesis; L-ornithine and N-acetyl-L-glutamate from L-glutamate and N(2)-acetyl-L-ornithine (cyclic): step 1/1.</text>
</comment>
<dbReference type="InterPro" id="IPR016117">
    <property type="entry name" value="ArgJ-like_dom_sf"/>
</dbReference>
<feature type="active site" description="Nucleophile" evidence="8">
    <location>
        <position position="192"/>
    </location>
</feature>
<feature type="site" description="Cleavage; by autolysis" evidence="8">
    <location>
        <begin position="191"/>
        <end position="192"/>
    </location>
</feature>
<comment type="similarity">
    <text evidence="1 8">Belongs to the ArgJ family.</text>
</comment>
<dbReference type="Gene3D" id="3.60.70.12">
    <property type="entry name" value="L-amino peptidase D-ALA esterase/amidase"/>
    <property type="match status" value="1"/>
</dbReference>
<keyword evidence="3 8" id="KW-0055">Arginine biosynthesis</keyword>
<evidence type="ECO:0000313" key="10">
    <source>
        <dbReference type="Proteomes" id="UP000633365"/>
    </source>
</evidence>
<dbReference type="PANTHER" id="PTHR23100:SF0">
    <property type="entry name" value="ARGININE BIOSYNTHESIS BIFUNCTIONAL PROTEIN ARGJ, MITOCHONDRIAL"/>
    <property type="match status" value="1"/>
</dbReference>
<dbReference type="Proteomes" id="UP000633365">
    <property type="component" value="Unassembled WGS sequence"/>
</dbReference>
<feature type="binding site" evidence="8">
    <location>
        <position position="155"/>
    </location>
    <ligand>
        <name>substrate</name>
    </ligand>
</feature>
<keyword evidence="7 8" id="KW-0012">Acyltransferase</keyword>
<dbReference type="GO" id="GO:0004042">
    <property type="term" value="F:L-glutamate N-acetyltransferase activity"/>
    <property type="evidence" value="ECO:0007669"/>
    <property type="project" value="UniProtKB-UniRule"/>
</dbReference>
<feature type="binding site" evidence="8">
    <location>
        <position position="192"/>
    </location>
    <ligand>
        <name>substrate</name>
    </ligand>
</feature>
<organism evidence="9 10">
    <name type="scientific">Ruminococcus difficilis</name>
    <dbReference type="NCBI Taxonomy" id="2763069"/>
    <lineage>
        <taxon>Bacteria</taxon>
        <taxon>Bacillati</taxon>
        <taxon>Bacillota</taxon>
        <taxon>Clostridia</taxon>
        <taxon>Eubacteriales</taxon>
        <taxon>Oscillospiraceae</taxon>
        <taxon>Ruminococcus</taxon>
    </lineage>
</organism>
<comment type="function">
    <text evidence="8">Catalyzes two activities which are involved in the cyclic version of arginine biosynthesis: the synthesis of N-acetylglutamate from glutamate and acetyl-CoA as the acetyl donor, and of ornithine by transacetylation between N(2)-acetylornithine and glutamate.</text>
</comment>
<evidence type="ECO:0000256" key="8">
    <source>
        <dbReference type="HAMAP-Rule" id="MF_01106"/>
    </source>
</evidence>
<dbReference type="InterPro" id="IPR002813">
    <property type="entry name" value="Arg_biosynth_ArgJ"/>
</dbReference>
<dbReference type="Pfam" id="PF01960">
    <property type="entry name" value="ArgJ"/>
    <property type="match status" value="1"/>
</dbReference>
<feature type="chain" id="PRO_5038178400" description="Arginine biosynthesis bifunctional protein ArgJ alpha chain" evidence="8">
    <location>
        <begin position="1"/>
        <end position="191"/>
    </location>
</feature>
<comment type="catalytic activity">
    <reaction evidence="8">
        <text>N(2)-acetyl-L-ornithine + L-glutamate = N-acetyl-L-glutamate + L-ornithine</text>
        <dbReference type="Rhea" id="RHEA:15349"/>
        <dbReference type="ChEBI" id="CHEBI:29985"/>
        <dbReference type="ChEBI" id="CHEBI:44337"/>
        <dbReference type="ChEBI" id="CHEBI:46911"/>
        <dbReference type="ChEBI" id="CHEBI:57805"/>
        <dbReference type="EC" id="2.3.1.35"/>
    </reaction>
</comment>
<proteinExistence type="inferred from homology"/>
<keyword evidence="6 8" id="KW-0068">Autocatalytic cleavage</keyword>
<comment type="pathway">
    <text evidence="8">Amino-acid biosynthesis; L-arginine biosynthesis; N(2)-acetyl-L-ornithine from L-glutamate: step 1/4.</text>
</comment>
<dbReference type="Gene3D" id="3.10.20.340">
    <property type="entry name" value="ArgJ beta chain, C-terminal domain"/>
    <property type="match status" value="1"/>
</dbReference>
<evidence type="ECO:0000256" key="6">
    <source>
        <dbReference type="ARBA" id="ARBA00022813"/>
    </source>
</evidence>
<feature type="binding site" evidence="8">
    <location>
        <position position="409"/>
    </location>
    <ligand>
        <name>substrate</name>
    </ligand>
</feature>
<name>A0A934WSY7_9FIRM</name>
<feature type="site" description="Involved in the stabilization of negative charge on the oxyanion by the formation of the oxyanion hole" evidence="8">
    <location>
        <position position="119"/>
    </location>
</feature>
<dbReference type="EC" id="2.3.1.1" evidence="8"/>
<keyword evidence="5 8" id="KW-0808">Transferase</keyword>
<gene>
    <name evidence="8 9" type="primary">argJ</name>
    <name evidence="9" type="ORF">JKK62_12065</name>
</gene>
<keyword evidence="4 8" id="KW-0028">Amino-acid biosynthesis</keyword>
<dbReference type="GO" id="GO:0006526">
    <property type="term" value="P:L-arginine biosynthetic process"/>
    <property type="evidence" value="ECO:0007669"/>
    <property type="project" value="UniProtKB-UniRule"/>
</dbReference>
<keyword evidence="10" id="KW-1185">Reference proteome</keyword>
<dbReference type="GO" id="GO:0005737">
    <property type="term" value="C:cytoplasm"/>
    <property type="evidence" value="ECO:0007669"/>
    <property type="project" value="UniProtKB-SubCell"/>
</dbReference>
<protein>
    <recommendedName>
        <fullName evidence="8">Arginine biosynthesis bifunctional protein ArgJ</fullName>
    </recommendedName>
    <domain>
        <recommendedName>
            <fullName evidence="8">Glutamate N-acetyltransferase</fullName>
            <ecNumber evidence="8">2.3.1.35</ecNumber>
        </recommendedName>
        <alternativeName>
            <fullName evidence="8">Ornithine acetyltransferase</fullName>
            <shortName evidence="8">OATase</shortName>
        </alternativeName>
        <alternativeName>
            <fullName evidence="8">Ornithine transacetylase</fullName>
        </alternativeName>
    </domain>
    <domain>
        <recommendedName>
            <fullName evidence="8">Amino-acid acetyltransferase</fullName>
            <ecNumber evidence="8">2.3.1.1</ecNumber>
        </recommendedName>
        <alternativeName>
            <fullName evidence="8">N-acetylglutamate synthase</fullName>
            <shortName evidence="8">AGSase</shortName>
        </alternativeName>
    </domain>
    <component>
        <recommendedName>
            <fullName evidence="8">Arginine biosynthesis bifunctional protein ArgJ alpha chain</fullName>
        </recommendedName>
    </component>
    <component>
        <recommendedName>
            <fullName evidence="8">Arginine biosynthesis bifunctional protein ArgJ beta chain</fullName>
        </recommendedName>
    </component>
</protein>
<dbReference type="FunFam" id="3.10.20.340:FF:000001">
    <property type="entry name" value="Arginine biosynthesis bifunctional protein ArgJ, chloroplastic"/>
    <property type="match status" value="1"/>
</dbReference>
<dbReference type="EC" id="2.3.1.35" evidence="8"/>
<evidence type="ECO:0000256" key="2">
    <source>
        <dbReference type="ARBA" id="ARBA00011475"/>
    </source>
</evidence>
<dbReference type="SUPFAM" id="SSF56266">
    <property type="entry name" value="DmpA/ArgJ-like"/>
    <property type="match status" value="1"/>
</dbReference>
<comment type="subcellular location">
    <subcellularLocation>
        <location evidence="8">Cytoplasm</location>
    </subcellularLocation>
</comment>
<evidence type="ECO:0000313" key="9">
    <source>
        <dbReference type="EMBL" id="MBK6089366.1"/>
    </source>
</evidence>
<dbReference type="GO" id="GO:0004358">
    <property type="term" value="F:L-glutamate N-acetyltransferase activity, acting on acetyl-L-ornithine as donor"/>
    <property type="evidence" value="ECO:0007669"/>
    <property type="project" value="UniProtKB-UniRule"/>
</dbReference>
<keyword evidence="8" id="KW-0963">Cytoplasm</keyword>